<organism evidence="2 3">
    <name type="scientific">Cercospora zeae-maydis SCOH1-5</name>
    <dbReference type="NCBI Taxonomy" id="717836"/>
    <lineage>
        <taxon>Eukaryota</taxon>
        <taxon>Fungi</taxon>
        <taxon>Dikarya</taxon>
        <taxon>Ascomycota</taxon>
        <taxon>Pezizomycotina</taxon>
        <taxon>Dothideomycetes</taxon>
        <taxon>Dothideomycetidae</taxon>
        <taxon>Mycosphaerellales</taxon>
        <taxon>Mycosphaerellaceae</taxon>
        <taxon>Cercospora</taxon>
    </lineage>
</organism>
<evidence type="ECO:0000256" key="1">
    <source>
        <dbReference type="SAM" id="MobiDB-lite"/>
    </source>
</evidence>
<feature type="region of interest" description="Disordered" evidence="1">
    <location>
        <begin position="352"/>
        <end position="399"/>
    </location>
</feature>
<evidence type="ECO:0000313" key="2">
    <source>
        <dbReference type="EMBL" id="KAF2214003.1"/>
    </source>
</evidence>
<feature type="compositionally biased region" description="Low complexity" evidence="1">
    <location>
        <begin position="367"/>
        <end position="392"/>
    </location>
</feature>
<accession>A0A6A6FKV3</accession>
<dbReference type="AlphaFoldDB" id="A0A6A6FKV3"/>
<protein>
    <submittedName>
        <fullName evidence="2">Uncharacterized protein</fullName>
    </submittedName>
</protein>
<proteinExistence type="predicted"/>
<keyword evidence="3" id="KW-1185">Reference proteome</keyword>
<sequence length="399" mass="45537">MSAAEHSSTSAEQATDMSRQGLAFDAAARPVPGSELDNLERVRKWSRVNFFNTSFRRNFEDIAFSSYVRRALEPSGARANCVTSTVLREFLVRKTIQQSRTLRSDPEYDALHFHIPPTPHLAPSGYDEIHLRNVFNHDIAFAALKHTRAEMLIQQQLNLVIEYSVADAYFITILNHLRNPSNDPTLLEGAVSNESYEVYHDHADADDIETQYLHLGMEDYVYLGDEIPEYDFPHVEALHNVYKRPYYVRRIEDLNFIKSWESLTKSNCMMWYARDLQKNKPVWVTVCFLDVVRKMPDGDDVLWFIMDCKPVDLPYHCNLDGIRRCEAIDAQKKFERAKAEAEARAAAAKAEVEGRDAKRRKLNKNHQSQGGQVVVAGQTQPQQPVATAQTSTGQTLTAL</sequence>
<name>A0A6A6FKV3_9PEZI</name>
<dbReference type="Proteomes" id="UP000799539">
    <property type="component" value="Unassembled WGS sequence"/>
</dbReference>
<gene>
    <name evidence="2" type="ORF">CERZMDRAFT_96031</name>
</gene>
<dbReference type="OrthoDB" id="3646031at2759"/>
<dbReference type="EMBL" id="ML992669">
    <property type="protein sequence ID" value="KAF2214003.1"/>
    <property type="molecule type" value="Genomic_DNA"/>
</dbReference>
<evidence type="ECO:0000313" key="3">
    <source>
        <dbReference type="Proteomes" id="UP000799539"/>
    </source>
</evidence>
<reference evidence="2" key="1">
    <citation type="journal article" date="2020" name="Stud. Mycol.">
        <title>101 Dothideomycetes genomes: a test case for predicting lifestyles and emergence of pathogens.</title>
        <authorList>
            <person name="Haridas S."/>
            <person name="Albert R."/>
            <person name="Binder M."/>
            <person name="Bloem J."/>
            <person name="Labutti K."/>
            <person name="Salamov A."/>
            <person name="Andreopoulos B."/>
            <person name="Baker S."/>
            <person name="Barry K."/>
            <person name="Bills G."/>
            <person name="Bluhm B."/>
            <person name="Cannon C."/>
            <person name="Castanera R."/>
            <person name="Culley D."/>
            <person name="Daum C."/>
            <person name="Ezra D."/>
            <person name="Gonzalez J."/>
            <person name="Henrissat B."/>
            <person name="Kuo A."/>
            <person name="Liang C."/>
            <person name="Lipzen A."/>
            <person name="Lutzoni F."/>
            <person name="Magnuson J."/>
            <person name="Mondo S."/>
            <person name="Nolan M."/>
            <person name="Ohm R."/>
            <person name="Pangilinan J."/>
            <person name="Park H.-J."/>
            <person name="Ramirez L."/>
            <person name="Alfaro M."/>
            <person name="Sun H."/>
            <person name="Tritt A."/>
            <person name="Yoshinaga Y."/>
            <person name="Zwiers L.-H."/>
            <person name="Turgeon B."/>
            <person name="Goodwin S."/>
            <person name="Spatafora J."/>
            <person name="Crous P."/>
            <person name="Grigoriev I."/>
        </authorList>
    </citation>
    <scope>NUCLEOTIDE SEQUENCE</scope>
    <source>
        <strain evidence="2">SCOH1-5</strain>
    </source>
</reference>